<feature type="domain" description="S-adenosyl-l-methionine hydroxide adenosyltransferase N-terminal" evidence="4">
    <location>
        <begin position="2"/>
        <end position="157"/>
    </location>
</feature>
<dbReference type="eggNOG" id="arCOG04309">
    <property type="taxonomic scope" value="Archaea"/>
</dbReference>
<dbReference type="InterPro" id="IPR046469">
    <property type="entry name" value="SAM_HAT_N"/>
</dbReference>
<feature type="region of interest" description="Disordered" evidence="3">
    <location>
        <begin position="258"/>
        <end position="281"/>
    </location>
</feature>
<dbReference type="AlphaFoldDB" id="A0A1I0NQU4"/>
<dbReference type="OrthoDB" id="372224at2157"/>
<evidence type="ECO:0000256" key="3">
    <source>
        <dbReference type="SAM" id="MobiDB-lite"/>
    </source>
</evidence>
<evidence type="ECO:0000259" key="5">
    <source>
        <dbReference type="Pfam" id="PF20257"/>
    </source>
</evidence>
<dbReference type="EMBL" id="FOIS01000002">
    <property type="protein sequence ID" value="SEW03784.1"/>
    <property type="molecule type" value="Genomic_DNA"/>
</dbReference>
<comment type="similarity">
    <text evidence="2">Belongs to the SAM hydrolase / SAM-dependent halogenase family.</text>
</comment>
<keyword evidence="1" id="KW-0949">S-adenosyl-L-methionine</keyword>
<sequence length="281" mass="29870">MITLASDFGSPYPAAMKGVILQRTDARLVDVAHDFPRQDVRSAAFWLREVLPYFPPATHLVVVDPGVGTDRNALVLRAGDHVLVGPDNGVLLPAARQLADDFDLERYVVDETRVESPAPTGSVPPGEPTTSSDPDGPASNTFHGRDVFAPAAAEAHEVGPDGLETLEFLEPATEYVSFEFPEPTLSTDRAVGEVLVVDDFGNAITNVPGSFLADRERITVDGQQVPVGDTFASVPVGDRLATVGSHGYVELDVNRGRGDEAFGLEPGDQVGLEPADENGDT</sequence>
<organism evidence="6 7">
    <name type="scientific">Natrinema salifodinae</name>
    <dbReference type="NCBI Taxonomy" id="1202768"/>
    <lineage>
        <taxon>Archaea</taxon>
        <taxon>Methanobacteriati</taxon>
        <taxon>Methanobacteriota</taxon>
        <taxon>Stenosarchaea group</taxon>
        <taxon>Halobacteria</taxon>
        <taxon>Halobacteriales</taxon>
        <taxon>Natrialbaceae</taxon>
        <taxon>Natrinema</taxon>
    </lineage>
</organism>
<dbReference type="PIRSF" id="PIRSF006779">
    <property type="entry name" value="UCP006779"/>
    <property type="match status" value="1"/>
</dbReference>
<dbReference type="Pfam" id="PF01887">
    <property type="entry name" value="SAM_HAT_N"/>
    <property type="match status" value="1"/>
</dbReference>
<accession>A0A1I0NQU4</accession>
<evidence type="ECO:0000259" key="4">
    <source>
        <dbReference type="Pfam" id="PF01887"/>
    </source>
</evidence>
<feature type="domain" description="S-adenosyl-l-methionine hydroxide adenosyltransferase C-terminal" evidence="5">
    <location>
        <begin position="192"/>
        <end position="270"/>
    </location>
</feature>
<gene>
    <name evidence="6" type="ORF">SAMN05216285_2007</name>
</gene>
<dbReference type="InterPro" id="IPR023228">
    <property type="entry name" value="SAM_OH_AdoTrfase_N_sf"/>
</dbReference>
<dbReference type="SUPFAM" id="SSF102522">
    <property type="entry name" value="Bacterial fluorinating enzyme, N-terminal domain"/>
    <property type="match status" value="1"/>
</dbReference>
<evidence type="ECO:0000313" key="6">
    <source>
        <dbReference type="EMBL" id="SEW03784.1"/>
    </source>
</evidence>
<dbReference type="SUPFAM" id="SSF101852">
    <property type="entry name" value="Bacterial fluorinating enzyme, C-terminal domain"/>
    <property type="match status" value="1"/>
</dbReference>
<keyword evidence="7" id="KW-1185">Reference proteome</keyword>
<dbReference type="InterPro" id="IPR023227">
    <property type="entry name" value="SAM_OH_AdoTrfase_C_sf"/>
</dbReference>
<dbReference type="InterPro" id="IPR046470">
    <property type="entry name" value="SAM_HAT_C"/>
</dbReference>
<feature type="region of interest" description="Disordered" evidence="3">
    <location>
        <begin position="111"/>
        <end position="144"/>
    </location>
</feature>
<protein>
    <recommendedName>
        <fullName evidence="8">NAD operon protein</fullName>
    </recommendedName>
</protein>
<evidence type="ECO:0000313" key="7">
    <source>
        <dbReference type="Proteomes" id="UP000183275"/>
    </source>
</evidence>
<reference evidence="7" key="1">
    <citation type="submission" date="2016-10" db="EMBL/GenBank/DDBJ databases">
        <authorList>
            <person name="Varghese N."/>
        </authorList>
    </citation>
    <scope>NUCLEOTIDE SEQUENCE [LARGE SCALE GENOMIC DNA]</scope>
    <source>
        <strain evidence="7">CGMCC 1.12284</strain>
    </source>
</reference>
<dbReference type="Gene3D" id="2.40.30.90">
    <property type="entry name" value="Bacterial fluorinating enzyme like"/>
    <property type="match status" value="1"/>
</dbReference>
<dbReference type="InterPro" id="IPR002747">
    <property type="entry name" value="SAM_OH_AdoTrfase"/>
</dbReference>
<dbReference type="RefSeq" id="WP_049990140.1">
    <property type="nucleotide sequence ID" value="NZ_FOIS01000002.1"/>
</dbReference>
<evidence type="ECO:0000256" key="2">
    <source>
        <dbReference type="ARBA" id="ARBA00024035"/>
    </source>
</evidence>
<dbReference type="PANTHER" id="PTHR35092:SF1">
    <property type="entry name" value="CHLORINASE MJ1651"/>
    <property type="match status" value="1"/>
</dbReference>
<dbReference type="Gene3D" id="3.40.50.10790">
    <property type="entry name" value="S-adenosyl-l-methionine hydroxide adenosyltransferase, N-terminal"/>
    <property type="match status" value="1"/>
</dbReference>
<evidence type="ECO:0000256" key="1">
    <source>
        <dbReference type="ARBA" id="ARBA00022691"/>
    </source>
</evidence>
<evidence type="ECO:0008006" key="8">
    <source>
        <dbReference type="Google" id="ProtNLM"/>
    </source>
</evidence>
<name>A0A1I0NQU4_9EURY</name>
<proteinExistence type="inferred from homology"/>
<dbReference type="PANTHER" id="PTHR35092">
    <property type="entry name" value="CHLORINASE MJ1651"/>
    <property type="match status" value="1"/>
</dbReference>
<dbReference type="Proteomes" id="UP000183275">
    <property type="component" value="Unassembled WGS sequence"/>
</dbReference>
<dbReference type="STRING" id="1202768.SAMN05216285_2007"/>
<dbReference type="Pfam" id="PF20257">
    <property type="entry name" value="SAM_HAT_C"/>
    <property type="match status" value="1"/>
</dbReference>
<feature type="compositionally biased region" description="Polar residues" evidence="3">
    <location>
        <begin position="128"/>
        <end position="142"/>
    </location>
</feature>